<keyword evidence="5" id="KW-1185">Reference proteome</keyword>
<evidence type="ECO:0000256" key="1">
    <source>
        <dbReference type="SAM" id="MobiDB-lite"/>
    </source>
</evidence>
<comment type="caution">
    <text evidence="4">The sequence shown here is derived from an EMBL/GenBank/DDBJ whole genome shotgun (WGS) entry which is preliminary data.</text>
</comment>
<reference evidence="4" key="2">
    <citation type="submission" date="2021-04" db="EMBL/GenBank/DDBJ databases">
        <authorList>
            <person name="Podell S."/>
        </authorList>
    </citation>
    <scope>NUCLEOTIDE SEQUENCE</scope>
    <source>
        <strain evidence="4">Hildebrandi</strain>
    </source>
</reference>
<keyword evidence="2" id="KW-0472">Membrane</keyword>
<dbReference type="Pfam" id="PF13373">
    <property type="entry name" value="Dsc3_C"/>
    <property type="match status" value="1"/>
</dbReference>
<evidence type="ECO:0000256" key="2">
    <source>
        <dbReference type="SAM" id="Phobius"/>
    </source>
</evidence>
<dbReference type="PANTHER" id="PTHR28049">
    <property type="entry name" value="TRANSMEMBRANE PROTEIN YOR223W"/>
    <property type="match status" value="1"/>
</dbReference>
<keyword evidence="2" id="KW-1133">Transmembrane helix</keyword>
<evidence type="ECO:0000313" key="4">
    <source>
        <dbReference type="EMBL" id="KAG7357071.1"/>
    </source>
</evidence>
<gene>
    <name evidence="4" type="ORF">IV203_001759</name>
</gene>
<feature type="region of interest" description="Disordered" evidence="1">
    <location>
        <begin position="1"/>
        <end position="25"/>
    </location>
</feature>
<dbReference type="EMBL" id="JAGRRH010000015">
    <property type="protein sequence ID" value="KAG7357071.1"/>
    <property type="molecule type" value="Genomic_DNA"/>
</dbReference>
<sequence length="360" mass="40429">MLGGGLNTSLRSNNNNNNGDSLSPTIADMTNLKAIDEDDEFLPLPKEDEGGLFHSLLPGDHQRKLLLRIKSFQDVTVQVPSDSNVSQLKELVRTSLGTEAQDRYLRLICKGRLLHPDDAPISEFKVHNNDVVHAVLAAPGVRAPTERRGTTTTTTTANSSSTNTRRRGGTIVGPGGRVTRAPSNNGDSQWGSDDSNNSSDEEDLEQGRERLGFDRLRTSGLRRQEITAIRMYFGRHVDRHIQLNPNDHNGESDLRRRRLLYEEDWMSLQGPTSEFRLNLSNNTLLRFASVETNWRTSLGTDRDFMWGFLLGFFVGLIMLVWVWMPTVPHKQKIGILTGISFQLAMSVLRQENEDEFADGE</sequence>
<dbReference type="GO" id="GO:0044695">
    <property type="term" value="C:Dsc E3 ubiquitin ligase complex"/>
    <property type="evidence" value="ECO:0007669"/>
    <property type="project" value="InterPro"/>
</dbReference>
<dbReference type="Pfam" id="PF10302">
    <property type="entry name" value="Dsc3_N"/>
    <property type="match status" value="1"/>
</dbReference>
<dbReference type="PANTHER" id="PTHR28049:SF1">
    <property type="entry name" value="DSC E3 UBIQUITIN LIGASE COMPLEX SUBUNIT 3"/>
    <property type="match status" value="1"/>
</dbReference>
<feature type="compositionally biased region" description="Low complexity" evidence="1">
    <location>
        <begin position="7"/>
        <end position="23"/>
    </location>
</feature>
<dbReference type="AlphaFoldDB" id="A0A9K3PRT4"/>
<dbReference type="CDD" id="cd17039">
    <property type="entry name" value="Ubl_ubiquitin_like"/>
    <property type="match status" value="1"/>
</dbReference>
<dbReference type="Proteomes" id="UP000693970">
    <property type="component" value="Unassembled WGS sequence"/>
</dbReference>
<evidence type="ECO:0000259" key="3">
    <source>
        <dbReference type="PROSITE" id="PS50053"/>
    </source>
</evidence>
<accession>A0A9K3PRT4</accession>
<proteinExistence type="predicted"/>
<organism evidence="4 5">
    <name type="scientific">Nitzschia inconspicua</name>
    <dbReference type="NCBI Taxonomy" id="303405"/>
    <lineage>
        <taxon>Eukaryota</taxon>
        <taxon>Sar</taxon>
        <taxon>Stramenopiles</taxon>
        <taxon>Ochrophyta</taxon>
        <taxon>Bacillariophyta</taxon>
        <taxon>Bacillariophyceae</taxon>
        <taxon>Bacillariophycidae</taxon>
        <taxon>Bacillariales</taxon>
        <taxon>Bacillariaceae</taxon>
        <taxon>Nitzschia</taxon>
    </lineage>
</organism>
<dbReference type="PROSITE" id="PS50053">
    <property type="entry name" value="UBIQUITIN_2"/>
    <property type="match status" value="1"/>
</dbReference>
<keyword evidence="2" id="KW-0812">Transmembrane</keyword>
<evidence type="ECO:0000313" key="5">
    <source>
        <dbReference type="Proteomes" id="UP000693970"/>
    </source>
</evidence>
<feature type="compositionally biased region" description="Low complexity" evidence="1">
    <location>
        <begin position="183"/>
        <end position="198"/>
    </location>
</feature>
<dbReference type="InterPro" id="IPR045226">
    <property type="entry name" value="Dsc3"/>
</dbReference>
<dbReference type="InterPro" id="IPR025390">
    <property type="entry name" value="Dsc3_C"/>
</dbReference>
<feature type="compositionally biased region" description="Low complexity" evidence="1">
    <location>
        <begin position="150"/>
        <end position="163"/>
    </location>
</feature>
<feature type="transmembrane region" description="Helical" evidence="2">
    <location>
        <begin position="304"/>
        <end position="324"/>
    </location>
</feature>
<feature type="domain" description="Ubiquitin-like" evidence="3">
    <location>
        <begin position="65"/>
        <end position="141"/>
    </location>
</feature>
<dbReference type="SMART" id="SM00213">
    <property type="entry name" value="UBQ"/>
    <property type="match status" value="1"/>
</dbReference>
<reference evidence="4" key="1">
    <citation type="journal article" date="2021" name="Sci. Rep.">
        <title>Diploid genomic architecture of Nitzschia inconspicua, an elite biomass production diatom.</title>
        <authorList>
            <person name="Oliver A."/>
            <person name="Podell S."/>
            <person name="Pinowska A."/>
            <person name="Traller J.C."/>
            <person name="Smith S.R."/>
            <person name="McClure R."/>
            <person name="Beliaev A."/>
            <person name="Bohutskyi P."/>
            <person name="Hill E.A."/>
            <person name="Rabines A."/>
            <person name="Zheng H."/>
            <person name="Allen L.Z."/>
            <person name="Kuo A."/>
            <person name="Grigoriev I.V."/>
            <person name="Allen A.E."/>
            <person name="Hazlebeck D."/>
            <person name="Allen E.E."/>
        </authorList>
    </citation>
    <scope>NUCLEOTIDE SEQUENCE</scope>
    <source>
        <strain evidence="4">Hildebrandi</strain>
    </source>
</reference>
<feature type="region of interest" description="Disordered" evidence="1">
    <location>
        <begin position="139"/>
        <end position="211"/>
    </location>
</feature>
<dbReference type="InterPro" id="IPR000626">
    <property type="entry name" value="Ubiquitin-like_dom"/>
</dbReference>
<protein>
    <submittedName>
        <fullName evidence="4">DUF2407 domain containing protein</fullName>
    </submittedName>
</protein>
<dbReference type="GO" id="GO:0005783">
    <property type="term" value="C:endoplasmic reticulum"/>
    <property type="evidence" value="ECO:0007669"/>
    <property type="project" value="TreeGrafter"/>
</dbReference>
<dbReference type="InterPro" id="IPR019413">
    <property type="entry name" value="Dsc3_ub-like_dom"/>
</dbReference>
<dbReference type="OrthoDB" id="46681at2759"/>
<name>A0A9K3PRT4_9STRA</name>